<dbReference type="OrthoDB" id="272002at2"/>
<protein>
    <submittedName>
        <fullName evidence="6">Isoprenylcysteine carboxyl methyltransferase</fullName>
    </submittedName>
</protein>
<evidence type="ECO:0000256" key="3">
    <source>
        <dbReference type="ARBA" id="ARBA00022989"/>
    </source>
</evidence>
<evidence type="ECO:0000313" key="6">
    <source>
        <dbReference type="EMBL" id="SUN35631.1"/>
    </source>
</evidence>
<dbReference type="Gene3D" id="1.20.120.1630">
    <property type="match status" value="1"/>
</dbReference>
<feature type="transmembrane region" description="Helical" evidence="5">
    <location>
        <begin position="42"/>
        <end position="61"/>
    </location>
</feature>
<dbReference type="GO" id="GO:0012505">
    <property type="term" value="C:endomembrane system"/>
    <property type="evidence" value="ECO:0007669"/>
    <property type="project" value="UniProtKB-SubCell"/>
</dbReference>
<keyword evidence="2 5" id="KW-0812">Transmembrane</keyword>
<gene>
    <name evidence="6" type="ORF">NCTC11391_00665</name>
</gene>
<evidence type="ECO:0000256" key="4">
    <source>
        <dbReference type="ARBA" id="ARBA00023136"/>
    </source>
</evidence>
<feature type="transmembrane region" description="Helical" evidence="5">
    <location>
        <begin position="68"/>
        <end position="92"/>
    </location>
</feature>
<name>A0A380JC95_STRDO</name>
<dbReference type="RefSeq" id="WP_002999320.1">
    <property type="nucleotide sequence ID" value="NZ_UHFA01000002.1"/>
</dbReference>
<feature type="transmembrane region" description="Helical" evidence="5">
    <location>
        <begin position="112"/>
        <end position="138"/>
    </location>
</feature>
<proteinExistence type="predicted"/>
<evidence type="ECO:0000256" key="2">
    <source>
        <dbReference type="ARBA" id="ARBA00022692"/>
    </source>
</evidence>
<reference evidence="6 7" key="1">
    <citation type="submission" date="2018-06" db="EMBL/GenBank/DDBJ databases">
        <authorList>
            <consortium name="Pathogen Informatics"/>
            <person name="Doyle S."/>
        </authorList>
    </citation>
    <scope>NUCLEOTIDE SEQUENCE [LARGE SCALE GENOMIC DNA]</scope>
    <source>
        <strain evidence="7">NCTC 11391</strain>
    </source>
</reference>
<keyword evidence="3 5" id="KW-1133">Transmembrane helix</keyword>
<organism evidence="6 7">
    <name type="scientific">Streptococcus downei MFe28</name>
    <dbReference type="NCBI Taxonomy" id="764290"/>
    <lineage>
        <taxon>Bacteria</taxon>
        <taxon>Bacillati</taxon>
        <taxon>Bacillota</taxon>
        <taxon>Bacilli</taxon>
        <taxon>Lactobacillales</taxon>
        <taxon>Streptococcaceae</taxon>
        <taxon>Streptococcus</taxon>
    </lineage>
</organism>
<keyword evidence="6" id="KW-0489">Methyltransferase</keyword>
<dbReference type="Pfam" id="PF04191">
    <property type="entry name" value="PEMT"/>
    <property type="match status" value="1"/>
</dbReference>
<dbReference type="EMBL" id="UHFA01000002">
    <property type="protein sequence ID" value="SUN35631.1"/>
    <property type="molecule type" value="Genomic_DNA"/>
</dbReference>
<dbReference type="InterPro" id="IPR007318">
    <property type="entry name" value="Phopholipid_MeTrfase"/>
</dbReference>
<comment type="subcellular location">
    <subcellularLocation>
        <location evidence="1">Endomembrane system</location>
        <topology evidence="1">Multi-pass membrane protein</topology>
    </subcellularLocation>
</comment>
<evidence type="ECO:0000313" key="7">
    <source>
        <dbReference type="Proteomes" id="UP000254082"/>
    </source>
</evidence>
<sequence>MLTILFLPFIGVRFGLLSFVNKKALKRAAHFAPVKGNERIAYIVYQLATLALAVMSLLLPIKSDGSVCFYLGLFSYILGLILCAVTMVHFAFPDQAGFNQKGIYKFSRNPIYLSYFVILIGMSLLAQSLIFGLLTLIFQVSGHWIILSEERWCRKQFGQAYDRYRKAVRRYF</sequence>
<evidence type="ECO:0000256" key="5">
    <source>
        <dbReference type="SAM" id="Phobius"/>
    </source>
</evidence>
<keyword evidence="6" id="KW-0808">Transferase</keyword>
<dbReference type="GO" id="GO:0032259">
    <property type="term" value="P:methylation"/>
    <property type="evidence" value="ECO:0007669"/>
    <property type="project" value="UniProtKB-KW"/>
</dbReference>
<dbReference type="AlphaFoldDB" id="A0A380JC95"/>
<keyword evidence="7" id="KW-1185">Reference proteome</keyword>
<accession>A0A380JC95</accession>
<evidence type="ECO:0000256" key="1">
    <source>
        <dbReference type="ARBA" id="ARBA00004127"/>
    </source>
</evidence>
<dbReference type="Proteomes" id="UP000254082">
    <property type="component" value="Unassembled WGS sequence"/>
</dbReference>
<dbReference type="GO" id="GO:0008168">
    <property type="term" value="F:methyltransferase activity"/>
    <property type="evidence" value="ECO:0007669"/>
    <property type="project" value="UniProtKB-KW"/>
</dbReference>
<keyword evidence="4 5" id="KW-0472">Membrane</keyword>